<evidence type="ECO:0000313" key="3">
    <source>
        <dbReference type="EMBL" id="KAK8030133.1"/>
    </source>
</evidence>
<dbReference type="EMBL" id="JAQQWK010000010">
    <property type="protein sequence ID" value="KAK8030133.1"/>
    <property type="molecule type" value="Genomic_DNA"/>
</dbReference>
<proteinExistence type="predicted"/>
<sequence length="661" mass="75632">MALAYDMEETLTDQEWGTGLPSGDELRQQIIDYQNELQKTMVKSLKEDINLTEHIIMKSYPKWCSLLENIMFYRGDFQEYEYADTLFDNAVVAITAVPQALSRAKLNNQAEKRRWMPILLEHLENLSRAPWLRYRGTNGVLDHINYMSAFRRKNWPLSEAAWEKGRLIGNEDFDQIFAEFADLDRKGPPKDTFEGRRLVNGSVKSVLKAAKTLLISLDDINIPLESLVNEESRPTCVDRPNSDPLFLSGTEKRPGALALKAYLGGPREESKSDFPLDFSQTYAGEKRDFGVFADPEVVARVAKEAENSAKRPALGGNKKKTPSTRKKTTGGGGTVVPSQEGDFYSYTIADADADINDLLREARGLEVRPSSITPVVRISSDVLMKYRSTCLPRFTKFQWAQDAVDAHGPEQLSEDLVALEEEMTVQRGYIVETRARGRFNYNNLKTLKCTTLFLRYLRCLHTRLLMAARPADDLLQARVDRLADWILHEEVWNDANRYSLARIKADSKLRPRYTAELAEREERIEDWRNQILALHKAMAMKGDTIRVEEETSEEETIEEETTIPTPETSHVAETTAPVQEEKKEVDYDAILDKEPERVLDPSRREACKGEKKEQEEEPEFTIFAEGGPPGYKELPQTEVYDKLQYMIILTFWRVLQAQLHN</sequence>
<feature type="region of interest" description="Disordered" evidence="2">
    <location>
        <begin position="547"/>
        <end position="575"/>
    </location>
</feature>
<protein>
    <submittedName>
        <fullName evidence="3">Uncharacterized protein</fullName>
    </submittedName>
</protein>
<feature type="compositionally biased region" description="Acidic residues" evidence="2">
    <location>
        <begin position="550"/>
        <end position="561"/>
    </location>
</feature>
<comment type="caution">
    <text evidence="3">The sequence shown here is derived from an EMBL/GenBank/DDBJ whole genome shotgun (WGS) entry which is preliminary data.</text>
</comment>
<gene>
    <name evidence="3" type="ORF">PG993_011424</name>
</gene>
<feature type="compositionally biased region" description="Basic and acidic residues" evidence="2">
    <location>
        <begin position="598"/>
        <end position="614"/>
    </location>
</feature>
<dbReference type="Proteomes" id="UP001444661">
    <property type="component" value="Unassembled WGS sequence"/>
</dbReference>
<accession>A0ABR1SFV2</accession>
<feature type="compositionally biased region" description="Basic residues" evidence="2">
    <location>
        <begin position="317"/>
        <end position="328"/>
    </location>
</feature>
<evidence type="ECO:0000313" key="4">
    <source>
        <dbReference type="Proteomes" id="UP001444661"/>
    </source>
</evidence>
<keyword evidence="4" id="KW-1185">Reference proteome</keyword>
<reference evidence="3 4" key="1">
    <citation type="submission" date="2023-01" db="EMBL/GenBank/DDBJ databases">
        <title>Analysis of 21 Apiospora genomes using comparative genomics revels a genus with tremendous synthesis potential of carbohydrate active enzymes and secondary metabolites.</title>
        <authorList>
            <person name="Sorensen T."/>
        </authorList>
    </citation>
    <scope>NUCLEOTIDE SEQUENCE [LARGE SCALE GENOMIC DNA]</scope>
    <source>
        <strain evidence="3 4">CBS 33761</strain>
    </source>
</reference>
<feature type="region of interest" description="Disordered" evidence="2">
    <location>
        <begin position="598"/>
        <end position="630"/>
    </location>
</feature>
<evidence type="ECO:0000256" key="2">
    <source>
        <dbReference type="SAM" id="MobiDB-lite"/>
    </source>
</evidence>
<keyword evidence="1" id="KW-0175">Coiled coil</keyword>
<organism evidence="3 4">
    <name type="scientific">Apiospora rasikravindrae</name>
    <dbReference type="NCBI Taxonomy" id="990691"/>
    <lineage>
        <taxon>Eukaryota</taxon>
        <taxon>Fungi</taxon>
        <taxon>Dikarya</taxon>
        <taxon>Ascomycota</taxon>
        <taxon>Pezizomycotina</taxon>
        <taxon>Sordariomycetes</taxon>
        <taxon>Xylariomycetidae</taxon>
        <taxon>Amphisphaeriales</taxon>
        <taxon>Apiosporaceae</taxon>
        <taxon>Apiospora</taxon>
    </lineage>
</organism>
<name>A0ABR1SFV2_9PEZI</name>
<feature type="coiled-coil region" evidence="1">
    <location>
        <begin position="510"/>
        <end position="537"/>
    </location>
</feature>
<feature type="region of interest" description="Disordered" evidence="2">
    <location>
        <begin position="305"/>
        <end position="336"/>
    </location>
</feature>
<evidence type="ECO:0000256" key="1">
    <source>
        <dbReference type="SAM" id="Coils"/>
    </source>
</evidence>
<feature type="non-terminal residue" evidence="3">
    <location>
        <position position="661"/>
    </location>
</feature>